<evidence type="ECO:0000256" key="1">
    <source>
        <dbReference type="ARBA" id="ARBA00022723"/>
    </source>
</evidence>
<dbReference type="EMBL" id="QRBF01000003">
    <property type="protein sequence ID" value="RDS84251.1"/>
    <property type="molecule type" value="Genomic_DNA"/>
</dbReference>
<dbReference type="InterPro" id="IPR006121">
    <property type="entry name" value="HMA_dom"/>
</dbReference>
<evidence type="ECO:0000259" key="2">
    <source>
        <dbReference type="PROSITE" id="PS50846"/>
    </source>
</evidence>
<dbReference type="PROSITE" id="PS50846">
    <property type="entry name" value="HMA_2"/>
    <property type="match status" value="1"/>
</dbReference>
<dbReference type="Gene3D" id="3.30.70.100">
    <property type="match status" value="1"/>
</dbReference>
<dbReference type="CDD" id="cd00371">
    <property type="entry name" value="HMA"/>
    <property type="match status" value="1"/>
</dbReference>
<dbReference type="Pfam" id="PF00403">
    <property type="entry name" value="HMA"/>
    <property type="match status" value="1"/>
</dbReference>
<accession>A0A370X7L6</accession>
<dbReference type="InterPro" id="IPR017969">
    <property type="entry name" value="Heavy-metal-associated_CS"/>
</dbReference>
<dbReference type="Proteomes" id="UP000255334">
    <property type="component" value="Unassembled WGS sequence"/>
</dbReference>
<comment type="caution">
    <text evidence="3">The sequence shown here is derived from an EMBL/GenBank/DDBJ whole genome shotgun (WGS) entry which is preliminary data.</text>
</comment>
<proteinExistence type="predicted"/>
<keyword evidence="1" id="KW-0479">Metal-binding</keyword>
<gene>
    <name evidence="3" type="ORF">DWU99_10940</name>
</gene>
<dbReference type="InterPro" id="IPR036163">
    <property type="entry name" value="HMA_dom_sf"/>
</dbReference>
<name>A0A370X7L6_9GAMM</name>
<dbReference type="AlphaFoldDB" id="A0A370X7L6"/>
<feature type="domain" description="HMA" evidence="2">
    <location>
        <begin position="1"/>
        <end position="62"/>
    </location>
</feature>
<sequence>MQFAVEKMTCGHCVRAITGALQRLDPHARVSVDLSQGTVEAHGDFSPADAVTAMAAEGYPATEQL</sequence>
<dbReference type="RefSeq" id="WP_115478052.1">
    <property type="nucleotide sequence ID" value="NZ_QRBF01000003.1"/>
</dbReference>
<evidence type="ECO:0000313" key="4">
    <source>
        <dbReference type="Proteomes" id="UP000255334"/>
    </source>
</evidence>
<dbReference type="PROSITE" id="PS01047">
    <property type="entry name" value="HMA_1"/>
    <property type="match status" value="1"/>
</dbReference>
<evidence type="ECO:0000313" key="3">
    <source>
        <dbReference type="EMBL" id="RDS84251.1"/>
    </source>
</evidence>
<dbReference type="GO" id="GO:0046872">
    <property type="term" value="F:metal ion binding"/>
    <property type="evidence" value="ECO:0007669"/>
    <property type="project" value="UniProtKB-KW"/>
</dbReference>
<protein>
    <submittedName>
        <fullName evidence="3">Copper chaperone</fullName>
    </submittedName>
</protein>
<organism evidence="3 4">
    <name type="scientific">Dyella psychrodurans</name>
    <dbReference type="NCBI Taxonomy" id="1927960"/>
    <lineage>
        <taxon>Bacteria</taxon>
        <taxon>Pseudomonadati</taxon>
        <taxon>Pseudomonadota</taxon>
        <taxon>Gammaproteobacteria</taxon>
        <taxon>Lysobacterales</taxon>
        <taxon>Rhodanobacteraceae</taxon>
        <taxon>Dyella</taxon>
    </lineage>
</organism>
<keyword evidence="4" id="KW-1185">Reference proteome</keyword>
<dbReference type="SUPFAM" id="SSF55008">
    <property type="entry name" value="HMA, heavy metal-associated domain"/>
    <property type="match status" value="1"/>
</dbReference>
<reference evidence="3 4" key="1">
    <citation type="submission" date="2018-07" db="EMBL/GenBank/DDBJ databases">
        <title>Dyella monticola sp. nov. and Dyella psychrodurans sp. nov. isolated from monsoon evergreen broad-leaved forest soil of Dinghu Mountain, China.</title>
        <authorList>
            <person name="Gao Z."/>
            <person name="Qiu L."/>
        </authorList>
    </citation>
    <scope>NUCLEOTIDE SEQUENCE [LARGE SCALE GENOMIC DNA]</scope>
    <source>
        <strain evidence="3 4">4MSK11</strain>
    </source>
</reference>
<dbReference type="OrthoDB" id="9814359at2"/>